<evidence type="ECO:0000256" key="3">
    <source>
        <dbReference type="ARBA" id="ARBA00020975"/>
    </source>
</evidence>
<comment type="similarity">
    <text evidence="2">Belongs to the COG4 family.</text>
</comment>
<dbReference type="Gene3D" id="1.10.287.1060">
    <property type="entry name" value="ESAT-6-like"/>
    <property type="match status" value="1"/>
</dbReference>
<evidence type="ECO:0000256" key="2">
    <source>
        <dbReference type="ARBA" id="ARBA00009215"/>
    </source>
</evidence>
<evidence type="ECO:0000256" key="7">
    <source>
        <dbReference type="ARBA" id="ARBA00023136"/>
    </source>
</evidence>
<evidence type="ECO:0000256" key="8">
    <source>
        <dbReference type="ARBA" id="ARBA00031340"/>
    </source>
</evidence>
<protein>
    <recommendedName>
        <fullName evidence="3">Conserved oligomeric Golgi complex subunit 4</fullName>
    </recommendedName>
    <alternativeName>
        <fullName evidence="8">Component of oligomeric Golgi complex 4</fullName>
    </alternativeName>
</protein>
<evidence type="ECO:0000256" key="1">
    <source>
        <dbReference type="ARBA" id="ARBA00004395"/>
    </source>
</evidence>
<dbReference type="EMBL" id="CM017878">
    <property type="protein sequence ID" value="KAG1354074.1"/>
    <property type="molecule type" value="Genomic_DNA"/>
</dbReference>
<evidence type="ECO:0000256" key="6">
    <source>
        <dbReference type="ARBA" id="ARBA00023034"/>
    </source>
</evidence>
<sequence>MAVVCPMAPASVPALDQDPSDPSADPPACSVDFGSPETLALVRSISDVGAMTRLLHECIAYQRGLDVRLESLLSQRPDLDRHLLSLHRSSHLLDLARSGAGLFLSSVRSTDDLADQVSSKVRDLDLAQSRVHSTLSRIDAVVERSHCLDGARRALDAEDFESAARFVQTFFQIDARFRDSSASDHRDQLLDCKRQLQSIVHRRLATAVDRRDHPSVLRFVRIFLPLGLQEEDLQMYVSYLKKVIALRFRIEFEHLIELADQQSGHASPNLVQDQVNCVDCLTNLFTDIALAVEENDEVLRSLCGEDGIVYAICELQEETCSIFGTPQGPEPRDVEMYLEEILALTQLGEDYIEFMVSKIGGLGSVDPELGARATKAFRSGSFNRAVQDLTGFHVILEEFFMVENVRKAIKIDDHVPDSLTTSMVDDVFYVLQSCCRRAISTSSINSVLAVLSGAMNLLSNEYQEALQQNMREPNLGDKMFLGGVGVHKTGTEVATALNNMDVSAEYILKLRHEIEEKCAEVSLASFY</sequence>
<accession>A0A8K0IEM9</accession>
<evidence type="ECO:0000313" key="10">
    <source>
        <dbReference type="EMBL" id="KAG1354074.1"/>
    </source>
</evidence>
<evidence type="ECO:0000259" key="9">
    <source>
        <dbReference type="SMART" id="SM00762"/>
    </source>
</evidence>
<dbReference type="PANTHER" id="PTHR24016:SF0">
    <property type="entry name" value="CONSERVED OLIGOMERIC GOLGI COMPLEX SUBUNIT 4"/>
    <property type="match status" value="1"/>
</dbReference>
<dbReference type="PANTHER" id="PTHR24016">
    <property type="entry name" value="CONSERVED OLIGOMERIC GOLGI COMPLEX SUBUNIT 4"/>
    <property type="match status" value="1"/>
</dbReference>
<proteinExistence type="inferred from homology"/>
<evidence type="ECO:0000313" key="11">
    <source>
        <dbReference type="Proteomes" id="UP000797356"/>
    </source>
</evidence>
<dbReference type="GO" id="GO:0015031">
    <property type="term" value="P:protein transport"/>
    <property type="evidence" value="ECO:0007669"/>
    <property type="project" value="UniProtKB-KW"/>
</dbReference>
<keyword evidence="11" id="KW-1185">Reference proteome</keyword>
<reference evidence="10" key="1">
    <citation type="journal article" date="2017" name="Gigascience">
        <title>The genome draft of coconut (Cocos nucifera).</title>
        <authorList>
            <person name="Xiao Y."/>
            <person name="Xu P."/>
            <person name="Fan H."/>
            <person name="Baudouin L."/>
            <person name="Xia W."/>
            <person name="Bocs S."/>
            <person name="Xu J."/>
            <person name="Li Q."/>
            <person name="Guo A."/>
            <person name="Zhou L."/>
            <person name="Li J."/>
            <person name="Wu Y."/>
            <person name="Ma Z."/>
            <person name="Armero A."/>
            <person name="Issali A.E."/>
            <person name="Liu N."/>
            <person name="Peng M."/>
            <person name="Yang Y."/>
        </authorList>
    </citation>
    <scope>NUCLEOTIDE SEQUENCE</scope>
    <source>
        <tissue evidence="10">Spear leaf of Hainan Tall coconut</tissue>
    </source>
</reference>
<evidence type="ECO:0000256" key="5">
    <source>
        <dbReference type="ARBA" id="ARBA00022927"/>
    </source>
</evidence>
<dbReference type="GO" id="GO:0000139">
    <property type="term" value="C:Golgi membrane"/>
    <property type="evidence" value="ECO:0007669"/>
    <property type="project" value="UniProtKB-SubCell"/>
</dbReference>
<gene>
    <name evidence="10" type="ORF">COCNU_07G001860</name>
</gene>
<dbReference type="Pfam" id="PF20663">
    <property type="entry name" value="COG4_N"/>
    <property type="match status" value="1"/>
</dbReference>
<keyword evidence="7" id="KW-0472">Membrane</keyword>
<dbReference type="Proteomes" id="UP000797356">
    <property type="component" value="Chromosome 7"/>
</dbReference>
<dbReference type="Pfam" id="PF08318">
    <property type="entry name" value="COG4_m"/>
    <property type="match status" value="2"/>
</dbReference>
<dbReference type="InterPro" id="IPR013167">
    <property type="entry name" value="COG4_M"/>
</dbReference>
<keyword evidence="4" id="KW-0813">Transport</keyword>
<comment type="caution">
    <text evidence="10">The sequence shown here is derived from an EMBL/GenBank/DDBJ whole genome shotgun (WGS) entry which is preliminary data.</text>
</comment>
<dbReference type="SMART" id="SM00762">
    <property type="entry name" value="Cog4"/>
    <property type="match status" value="1"/>
</dbReference>
<organism evidence="10 11">
    <name type="scientific">Cocos nucifera</name>
    <name type="common">Coconut palm</name>
    <dbReference type="NCBI Taxonomy" id="13894"/>
    <lineage>
        <taxon>Eukaryota</taxon>
        <taxon>Viridiplantae</taxon>
        <taxon>Streptophyta</taxon>
        <taxon>Embryophyta</taxon>
        <taxon>Tracheophyta</taxon>
        <taxon>Spermatophyta</taxon>
        <taxon>Magnoliopsida</taxon>
        <taxon>Liliopsida</taxon>
        <taxon>Arecaceae</taxon>
        <taxon>Arecoideae</taxon>
        <taxon>Cocoseae</taxon>
        <taxon>Attaleinae</taxon>
        <taxon>Cocos</taxon>
    </lineage>
</organism>
<name>A0A8K0IEM9_COCNU</name>
<feature type="domain" description="COG4 transport protein middle alpha-helical bundle" evidence="9">
    <location>
        <begin position="189"/>
        <end position="471"/>
    </location>
</feature>
<reference evidence="10" key="2">
    <citation type="submission" date="2019-07" db="EMBL/GenBank/DDBJ databases">
        <authorList>
            <person name="Yang Y."/>
            <person name="Bocs S."/>
            <person name="Baudouin L."/>
        </authorList>
    </citation>
    <scope>NUCLEOTIDE SEQUENCE</scope>
    <source>
        <tissue evidence="10">Spear leaf of Hainan Tall coconut</tissue>
    </source>
</reference>
<comment type="subcellular location">
    <subcellularLocation>
        <location evidence="1">Golgi apparatus membrane</location>
        <topology evidence="1">Peripheral membrane protein</topology>
    </subcellularLocation>
</comment>
<dbReference type="InterPro" id="IPR048680">
    <property type="entry name" value="COG4_N"/>
</dbReference>
<dbReference type="OrthoDB" id="47059at2759"/>
<keyword evidence="5" id="KW-0653">Protein transport</keyword>
<keyword evidence="6" id="KW-0333">Golgi apparatus</keyword>
<dbReference type="InterPro" id="IPR048682">
    <property type="entry name" value="COG4"/>
</dbReference>
<dbReference type="AlphaFoldDB" id="A0A8K0IEM9"/>
<evidence type="ECO:0000256" key="4">
    <source>
        <dbReference type="ARBA" id="ARBA00022448"/>
    </source>
</evidence>